<dbReference type="OrthoDB" id="10004209at2"/>
<organism evidence="2 3">
    <name type="scientific">Vibrio hepatarius</name>
    <dbReference type="NCBI Taxonomy" id="171383"/>
    <lineage>
        <taxon>Bacteria</taxon>
        <taxon>Pseudomonadati</taxon>
        <taxon>Pseudomonadota</taxon>
        <taxon>Gammaproteobacteria</taxon>
        <taxon>Vibrionales</taxon>
        <taxon>Vibrionaceae</taxon>
        <taxon>Vibrio</taxon>
        <taxon>Vibrio oreintalis group</taxon>
    </lineage>
</organism>
<sequence>MSKPQQLQNDVEFVRCNLRVLQDIHPDLFDHLSRINEKGRAEEIRYLMRLGLMVKNGQLGGLPAVASPVHHVVAQDIPSSAPTSETVTSSGTSADSQSSSNVTKPADSNTVSLDESDLDFGDDLLGLD</sequence>
<feature type="region of interest" description="Disordered" evidence="1">
    <location>
        <begin position="76"/>
        <end position="128"/>
    </location>
</feature>
<dbReference type="AlphaFoldDB" id="A0A0M0HY85"/>
<feature type="compositionally biased region" description="Polar residues" evidence="1">
    <location>
        <begin position="101"/>
        <end position="111"/>
    </location>
</feature>
<comment type="caution">
    <text evidence="2">The sequence shown here is derived from an EMBL/GenBank/DDBJ whole genome shotgun (WGS) entry which is preliminary data.</text>
</comment>
<feature type="compositionally biased region" description="Polar residues" evidence="1">
    <location>
        <begin position="77"/>
        <end position="88"/>
    </location>
</feature>
<evidence type="ECO:0000313" key="3">
    <source>
        <dbReference type="Proteomes" id="UP000037530"/>
    </source>
</evidence>
<feature type="compositionally biased region" description="Low complexity" evidence="1">
    <location>
        <begin position="89"/>
        <end position="100"/>
    </location>
</feature>
<dbReference type="EMBL" id="LHPI01000013">
    <property type="protein sequence ID" value="KOO06827.1"/>
    <property type="molecule type" value="Genomic_DNA"/>
</dbReference>
<dbReference type="RefSeq" id="WP_053409736.1">
    <property type="nucleotide sequence ID" value="NZ_LHPI01000013.1"/>
</dbReference>
<evidence type="ECO:0000256" key="1">
    <source>
        <dbReference type="SAM" id="MobiDB-lite"/>
    </source>
</evidence>
<evidence type="ECO:0000313" key="2">
    <source>
        <dbReference type="EMBL" id="KOO06827.1"/>
    </source>
</evidence>
<dbReference type="PATRIC" id="fig|171383.3.peg.2863"/>
<dbReference type="Proteomes" id="UP000037530">
    <property type="component" value="Unassembled WGS sequence"/>
</dbReference>
<gene>
    <name evidence="2" type="ORF">AKJ31_14020</name>
</gene>
<protein>
    <submittedName>
        <fullName evidence="2">Uncharacterized protein</fullName>
    </submittedName>
</protein>
<accession>A0A0M0HY85</accession>
<proteinExistence type="predicted"/>
<reference evidence="3" key="1">
    <citation type="submission" date="2015-08" db="EMBL/GenBank/DDBJ databases">
        <title>Vibrio galatheae sp. nov., a novel member of the Vibrionaceae family isolated from the Solomon Islands.</title>
        <authorList>
            <person name="Giubergia S."/>
            <person name="Machado H."/>
            <person name="Mateiu R.V."/>
            <person name="Gram L."/>
        </authorList>
    </citation>
    <scope>NUCLEOTIDE SEQUENCE [LARGE SCALE GENOMIC DNA]</scope>
    <source>
        <strain evidence="3">DSM 19134</strain>
    </source>
</reference>
<keyword evidence="3" id="KW-1185">Reference proteome</keyword>
<name>A0A0M0HY85_9VIBR</name>